<accession>A0AAW4N4T0</accession>
<comment type="caution">
    <text evidence="1">The sequence shown here is derived from an EMBL/GenBank/DDBJ whole genome shotgun (WGS) entry which is preliminary data.</text>
</comment>
<evidence type="ECO:0000313" key="2">
    <source>
        <dbReference type="Proteomes" id="UP001196316"/>
    </source>
</evidence>
<sequence>MNPNLLIKIADIINNNGSKYRAVIPCSKHDYMIQEGNKLLKSCCYVLRIMVSGKTKNHIKRSVWNIYEYDMDRIILKVSRRDKDFAERINSCELTPHDVENIVRRASFGSLRLKIADSSFYLYVGEKE</sequence>
<gene>
    <name evidence="1" type="ORF">KSW80_02410</name>
</gene>
<dbReference type="AlphaFoldDB" id="A0AAW4N4T0"/>
<reference evidence="1" key="1">
    <citation type="submission" date="2021-06" db="EMBL/GenBank/DDBJ databases">
        <title>Collection of gut derived symbiotic bacterial strains cultured from healthy donors.</title>
        <authorList>
            <person name="Lin H."/>
            <person name="Littmann E."/>
            <person name="Pamer E.G."/>
        </authorList>
    </citation>
    <scope>NUCLEOTIDE SEQUENCE</scope>
    <source>
        <strain evidence="1">MSK.21.60</strain>
    </source>
</reference>
<dbReference type="RefSeq" id="WP_217326089.1">
    <property type="nucleotide sequence ID" value="NZ_JAHOEK010000005.1"/>
</dbReference>
<evidence type="ECO:0000313" key="1">
    <source>
        <dbReference type="EMBL" id="MBV3407269.1"/>
    </source>
</evidence>
<proteinExistence type="predicted"/>
<organism evidence="1 2">
    <name type="scientific">Segatella copri</name>
    <dbReference type="NCBI Taxonomy" id="165179"/>
    <lineage>
        <taxon>Bacteria</taxon>
        <taxon>Pseudomonadati</taxon>
        <taxon>Bacteroidota</taxon>
        <taxon>Bacteroidia</taxon>
        <taxon>Bacteroidales</taxon>
        <taxon>Prevotellaceae</taxon>
        <taxon>Segatella</taxon>
    </lineage>
</organism>
<protein>
    <submittedName>
        <fullName evidence="1">Uncharacterized protein</fullName>
    </submittedName>
</protein>
<name>A0AAW4N4T0_9BACT</name>
<dbReference type="EMBL" id="JAHOEP010000005">
    <property type="protein sequence ID" value="MBV3407269.1"/>
    <property type="molecule type" value="Genomic_DNA"/>
</dbReference>
<dbReference type="Proteomes" id="UP001196316">
    <property type="component" value="Unassembled WGS sequence"/>
</dbReference>